<proteinExistence type="predicted"/>
<dbReference type="AlphaFoldDB" id="A0A8A0RR87"/>
<dbReference type="InterPro" id="IPR025664">
    <property type="entry name" value="Spore_III_AC/AD"/>
</dbReference>
<gene>
    <name evidence="2" type="ORF">H0A61_02430</name>
</gene>
<evidence type="ECO:0000313" key="3">
    <source>
        <dbReference type="Proteomes" id="UP000662904"/>
    </source>
</evidence>
<keyword evidence="1" id="KW-0812">Transmembrane</keyword>
<dbReference type="Pfam" id="PF06686">
    <property type="entry name" value="SpoIIIAC"/>
    <property type="match status" value="1"/>
</dbReference>
<evidence type="ECO:0000313" key="2">
    <source>
        <dbReference type="EMBL" id="QSQ10038.1"/>
    </source>
</evidence>
<dbReference type="RefSeq" id="WP_206707362.1">
    <property type="nucleotide sequence ID" value="NZ_CP059066.1"/>
</dbReference>
<keyword evidence="1" id="KW-1133">Transmembrane helix</keyword>
<organism evidence="2 3">
    <name type="scientific">Koleobacter methoxysyntrophicus</name>
    <dbReference type="NCBI Taxonomy" id="2751313"/>
    <lineage>
        <taxon>Bacteria</taxon>
        <taxon>Bacillati</taxon>
        <taxon>Bacillota</taxon>
        <taxon>Clostridia</taxon>
        <taxon>Koleobacterales</taxon>
        <taxon>Koleobacteraceae</taxon>
        <taxon>Koleobacter</taxon>
    </lineage>
</organism>
<dbReference type="EMBL" id="CP059066">
    <property type="protein sequence ID" value="QSQ10038.1"/>
    <property type="molecule type" value="Genomic_DNA"/>
</dbReference>
<evidence type="ECO:0000256" key="1">
    <source>
        <dbReference type="SAM" id="Phobius"/>
    </source>
</evidence>
<dbReference type="KEGG" id="kme:H0A61_02430"/>
<dbReference type="InterPro" id="IPR009570">
    <property type="entry name" value="Spore_III_AC"/>
</dbReference>
<reference evidence="2" key="1">
    <citation type="submission" date="2020-07" db="EMBL/GenBank/DDBJ databases">
        <title>Koleobacter methoxysyntrophicus gen. nov., sp. nov., a novel anaerobic bacterium isolated from deep subsurface oil field and proposal of Koleobacterales ord. nov. in the phylum Firmicutes.</title>
        <authorList>
            <person name="Sakamoto S."/>
            <person name="Tamaki H."/>
        </authorList>
    </citation>
    <scope>NUCLEOTIDE SEQUENCE</scope>
    <source>
        <strain evidence="2">NRmbB1</strain>
    </source>
</reference>
<name>A0A8A0RR87_9FIRM</name>
<feature type="transmembrane region" description="Helical" evidence="1">
    <location>
        <begin position="36"/>
        <end position="55"/>
    </location>
</feature>
<dbReference type="NCBIfam" id="TIGR02848">
    <property type="entry name" value="spore_III_AC"/>
    <property type="match status" value="1"/>
</dbReference>
<sequence>MDVDLIFKIAGLGILISILNKVLIQSGREEQAQMTTLVGVIIVLLIVIQLIGKLFDSVKTMFHLY</sequence>
<protein>
    <recommendedName>
        <fullName evidence="4">Stage III sporulation protein AC</fullName>
    </recommendedName>
</protein>
<keyword evidence="3" id="KW-1185">Reference proteome</keyword>
<accession>A0A8A0RR87</accession>
<keyword evidence="1" id="KW-0472">Membrane</keyword>
<evidence type="ECO:0008006" key="4">
    <source>
        <dbReference type="Google" id="ProtNLM"/>
    </source>
</evidence>
<dbReference type="Proteomes" id="UP000662904">
    <property type="component" value="Chromosome"/>
</dbReference>
<feature type="transmembrane region" description="Helical" evidence="1">
    <location>
        <begin position="6"/>
        <end position="24"/>
    </location>
</feature>